<dbReference type="Proteomes" id="UP000585614">
    <property type="component" value="Unassembled WGS sequence"/>
</dbReference>
<dbReference type="EMBL" id="JACAGC010000030">
    <property type="protein sequence ID" value="KAF6271757.1"/>
    <property type="molecule type" value="Genomic_DNA"/>
</dbReference>
<evidence type="ECO:0000256" key="1">
    <source>
        <dbReference type="SAM" id="MobiDB-lite"/>
    </source>
</evidence>
<dbReference type="PANTHER" id="PTHR21541:SF3">
    <property type="entry name" value="STRUCTURE-SPECIFIC ENDONUCLEASE SUBUNIT SLX4"/>
    <property type="match status" value="1"/>
</dbReference>
<feature type="compositionally biased region" description="Polar residues" evidence="1">
    <location>
        <begin position="170"/>
        <end position="183"/>
    </location>
</feature>
<proteinExistence type="predicted"/>
<evidence type="ECO:0000313" key="2">
    <source>
        <dbReference type="EMBL" id="KAF6271757.1"/>
    </source>
</evidence>
<feature type="compositionally biased region" description="Polar residues" evidence="1">
    <location>
        <begin position="125"/>
        <end position="136"/>
    </location>
</feature>
<evidence type="ECO:0000313" key="3">
    <source>
        <dbReference type="Proteomes" id="UP000585614"/>
    </source>
</evidence>
<dbReference type="AlphaFoldDB" id="A0A7J7R6W6"/>
<dbReference type="CDD" id="cd22999">
    <property type="entry name" value="SAP_SLX4"/>
    <property type="match status" value="1"/>
</dbReference>
<sequence>MDVTALLKHTEPGLSSSAVFLLVTLMVRRGYPRSLVLKRVSLFHPEGANRRKNLPPKVPITPMPRYSIMETPVLKKELDRFGVRPLPKRQMVLKLKEIFQYTHQTLDSDSEDESQSSQVPLEAPCNQTHATKTSKASRAAGCARLEATSNPIPKRAKGPAKTKAPRHQKQQPGGSIPPLSTSPAEEVPLGPEGEPQLPASQKPTATSADGSDSSFSSQSCVVRVLRWRTRSRLLCLSSQHSCCNPSLHQQTGCPQASRTAVPQVLCWPSHPAQTPVTVTRSL</sequence>
<feature type="compositionally biased region" description="Low complexity" evidence="1">
    <location>
        <begin position="204"/>
        <end position="215"/>
    </location>
</feature>
<keyword evidence="2" id="KW-0255">Endonuclease</keyword>
<name>A0A7J7R6W6_RHIFE</name>
<organism evidence="2 3">
    <name type="scientific">Rhinolophus ferrumequinum</name>
    <name type="common">Greater horseshoe bat</name>
    <dbReference type="NCBI Taxonomy" id="59479"/>
    <lineage>
        <taxon>Eukaryota</taxon>
        <taxon>Metazoa</taxon>
        <taxon>Chordata</taxon>
        <taxon>Craniata</taxon>
        <taxon>Vertebrata</taxon>
        <taxon>Euteleostomi</taxon>
        <taxon>Mammalia</taxon>
        <taxon>Eutheria</taxon>
        <taxon>Laurasiatheria</taxon>
        <taxon>Chiroptera</taxon>
        <taxon>Yinpterochiroptera</taxon>
        <taxon>Rhinolophoidea</taxon>
        <taxon>Rhinolophidae</taxon>
        <taxon>Rhinolophinae</taxon>
        <taxon>Rhinolophus</taxon>
    </lineage>
</organism>
<reference evidence="2 3" key="1">
    <citation type="journal article" date="2020" name="Nature">
        <title>Six reference-quality genomes reveal evolution of bat adaptations.</title>
        <authorList>
            <person name="Jebb D."/>
            <person name="Huang Z."/>
            <person name="Pippel M."/>
            <person name="Hughes G.M."/>
            <person name="Lavrichenko K."/>
            <person name="Devanna P."/>
            <person name="Winkler S."/>
            <person name="Jermiin L.S."/>
            <person name="Skirmuntt E.C."/>
            <person name="Katzourakis A."/>
            <person name="Burkitt-Gray L."/>
            <person name="Ray D.A."/>
            <person name="Sullivan K.A.M."/>
            <person name="Roscito J.G."/>
            <person name="Kirilenko B.M."/>
            <person name="Davalos L.M."/>
            <person name="Corthals A.P."/>
            <person name="Power M.L."/>
            <person name="Jones G."/>
            <person name="Ransome R.D."/>
            <person name="Dechmann D.K.N."/>
            <person name="Locatelli A.G."/>
            <person name="Puechmaille S.J."/>
            <person name="Fedrigo O."/>
            <person name="Jarvis E.D."/>
            <person name="Hiller M."/>
            <person name="Vernes S.C."/>
            <person name="Myers E.W."/>
            <person name="Teeling E.C."/>
        </authorList>
    </citation>
    <scope>NUCLEOTIDE SEQUENCE [LARGE SCALE GENOMIC DNA]</scope>
    <source>
        <strain evidence="2">MRhiFer1</strain>
        <tissue evidence="2">Lung</tissue>
    </source>
</reference>
<feature type="region of interest" description="Disordered" evidence="1">
    <location>
        <begin position="106"/>
        <end position="215"/>
    </location>
</feature>
<feature type="compositionally biased region" description="Basic residues" evidence="1">
    <location>
        <begin position="154"/>
        <end position="169"/>
    </location>
</feature>
<protein>
    <submittedName>
        <fullName evidence="2">SLX4 structure-specific endonuclease subunit</fullName>
    </submittedName>
</protein>
<dbReference type="GO" id="GO:0033557">
    <property type="term" value="C:Slx1-Slx4 complex"/>
    <property type="evidence" value="ECO:0007669"/>
    <property type="project" value="TreeGrafter"/>
</dbReference>
<dbReference type="GO" id="GO:0004519">
    <property type="term" value="F:endonuclease activity"/>
    <property type="evidence" value="ECO:0007669"/>
    <property type="project" value="UniProtKB-KW"/>
</dbReference>
<comment type="caution">
    <text evidence="2">The sequence shown here is derived from an EMBL/GenBank/DDBJ whole genome shotgun (WGS) entry which is preliminary data.</text>
</comment>
<keyword evidence="2" id="KW-0378">Hydrolase</keyword>
<keyword evidence="2" id="KW-0540">Nuclease</keyword>
<dbReference type="GO" id="GO:0000712">
    <property type="term" value="P:resolution of meiotic recombination intermediates"/>
    <property type="evidence" value="ECO:0007669"/>
    <property type="project" value="TreeGrafter"/>
</dbReference>
<accession>A0A7J7R6W6</accession>
<gene>
    <name evidence="2" type="ORF">mRhiFer1_015720</name>
</gene>
<dbReference type="PANTHER" id="PTHR21541">
    <property type="entry name" value="BTB POZ DOMAIN CONTAINING 12"/>
    <property type="match status" value="1"/>
</dbReference>